<dbReference type="STRING" id="357750.A0A2S6BUS4"/>
<evidence type="ECO:0000259" key="2">
    <source>
        <dbReference type="Pfam" id="PF12937"/>
    </source>
</evidence>
<dbReference type="AlphaFoldDB" id="A0A2S6BUS4"/>
<dbReference type="Pfam" id="PF12937">
    <property type="entry name" value="F-box-like"/>
    <property type="match status" value="1"/>
</dbReference>
<dbReference type="InterPro" id="IPR001810">
    <property type="entry name" value="F-box_dom"/>
</dbReference>
<dbReference type="Gene3D" id="1.20.1280.50">
    <property type="match status" value="1"/>
</dbReference>
<reference evidence="4" key="1">
    <citation type="journal article" date="2017" name="bioRxiv">
        <title>Conservation of a gene cluster reveals novel cercosporin biosynthetic mechanisms and extends production to the genus Colletotrichum.</title>
        <authorList>
            <person name="de Jonge R."/>
            <person name="Ebert M.K."/>
            <person name="Huitt-Roehl C.R."/>
            <person name="Pal P."/>
            <person name="Suttle J.C."/>
            <person name="Spanner R.E."/>
            <person name="Neubauer J.D."/>
            <person name="Jurick W.M.II."/>
            <person name="Stott K.A."/>
            <person name="Secor G.A."/>
            <person name="Thomma B.P.H.J."/>
            <person name="Van de Peer Y."/>
            <person name="Townsend C.A."/>
            <person name="Bolton M.D."/>
        </authorList>
    </citation>
    <scope>NUCLEOTIDE SEQUENCE [LARGE SCALE GENOMIC DNA]</scope>
    <source>
        <strain evidence="4">CBS538.71</strain>
    </source>
</reference>
<feature type="compositionally biased region" description="Polar residues" evidence="1">
    <location>
        <begin position="26"/>
        <end position="35"/>
    </location>
</feature>
<proteinExistence type="predicted"/>
<comment type="caution">
    <text evidence="3">The sequence shown here is derived from an EMBL/GenBank/DDBJ whole genome shotgun (WGS) entry which is preliminary data.</text>
</comment>
<dbReference type="InterPro" id="IPR036047">
    <property type="entry name" value="F-box-like_dom_sf"/>
</dbReference>
<keyword evidence="4" id="KW-1185">Reference proteome</keyword>
<evidence type="ECO:0000313" key="3">
    <source>
        <dbReference type="EMBL" id="PPJ51207.1"/>
    </source>
</evidence>
<gene>
    <name evidence="3" type="ORF">CBER1_07510</name>
</gene>
<evidence type="ECO:0000313" key="4">
    <source>
        <dbReference type="Proteomes" id="UP000237631"/>
    </source>
</evidence>
<feature type="domain" description="F-box" evidence="2">
    <location>
        <begin position="56"/>
        <end position="87"/>
    </location>
</feature>
<dbReference type="Proteomes" id="UP000237631">
    <property type="component" value="Unassembled WGS sequence"/>
</dbReference>
<dbReference type="SUPFAM" id="SSF81383">
    <property type="entry name" value="F-box domain"/>
    <property type="match status" value="1"/>
</dbReference>
<dbReference type="CDD" id="cd09917">
    <property type="entry name" value="F-box_SF"/>
    <property type="match status" value="1"/>
</dbReference>
<protein>
    <recommendedName>
        <fullName evidence="2">F-box domain-containing protein</fullName>
    </recommendedName>
</protein>
<evidence type="ECO:0000256" key="1">
    <source>
        <dbReference type="SAM" id="MobiDB-lite"/>
    </source>
</evidence>
<name>A0A2S6BUS4_9PEZI</name>
<accession>A0A2S6BUS4</accession>
<sequence>MGGRKRKYQTDEGGLGYQPKNKKAQPYSSQQNATSTRITRLMVTDATRQAVFHTAELLELIFTYLSPHQLLQAQSVSQQFRDIIKTSKQLQEILYLRVPDVPPQIWVTRMIGPHHRFQLRELHTTGQPSILPLTVVEPNKTLVKEAHNHKHHEDHAGCILRRGGERVNFRTYLLDSLNQYLHGEPQSWENMHICSSKATFVEVAFKIVIPGKVGFCSDVEVDDVSGLTLGKILQKAIKGRRFDDRTDYRRVTDLTKPETRDKKLGRESVEQAVRRLENKYGRKAVFLEVPKLLLHGWWCHQRRSVKS</sequence>
<feature type="region of interest" description="Disordered" evidence="1">
    <location>
        <begin position="1"/>
        <end position="35"/>
    </location>
</feature>
<dbReference type="OrthoDB" id="3643063at2759"/>
<dbReference type="EMBL" id="PNEN01001763">
    <property type="protein sequence ID" value="PPJ51207.1"/>
    <property type="molecule type" value="Genomic_DNA"/>
</dbReference>
<organism evidence="3 4">
    <name type="scientific">Cercospora berteroae</name>
    <dbReference type="NCBI Taxonomy" id="357750"/>
    <lineage>
        <taxon>Eukaryota</taxon>
        <taxon>Fungi</taxon>
        <taxon>Dikarya</taxon>
        <taxon>Ascomycota</taxon>
        <taxon>Pezizomycotina</taxon>
        <taxon>Dothideomycetes</taxon>
        <taxon>Dothideomycetidae</taxon>
        <taxon>Mycosphaerellales</taxon>
        <taxon>Mycosphaerellaceae</taxon>
        <taxon>Cercospora</taxon>
    </lineage>
</organism>